<sequence>MKLLLRIHCPGKGNRSDFYNWESKLLGDFAQERDDWAAGPEGRKLRQLYPALDIFQESLRLQSISHALDWFQNELDTLGHRNMLADVH</sequence>
<organism evidence="1 2">
    <name type="scientific">Polarella glacialis</name>
    <name type="common">Dinoflagellate</name>
    <dbReference type="NCBI Taxonomy" id="89957"/>
    <lineage>
        <taxon>Eukaryota</taxon>
        <taxon>Sar</taxon>
        <taxon>Alveolata</taxon>
        <taxon>Dinophyceae</taxon>
        <taxon>Suessiales</taxon>
        <taxon>Suessiaceae</taxon>
        <taxon>Polarella</taxon>
    </lineage>
</organism>
<dbReference type="EMBL" id="CAJNNV010026679">
    <property type="protein sequence ID" value="CAE8618788.1"/>
    <property type="molecule type" value="Genomic_DNA"/>
</dbReference>
<accession>A0A813G2C1</accession>
<feature type="non-terminal residue" evidence="1">
    <location>
        <position position="1"/>
    </location>
</feature>
<protein>
    <submittedName>
        <fullName evidence="1">Uncharacterized protein</fullName>
    </submittedName>
</protein>
<feature type="non-terminal residue" evidence="1">
    <location>
        <position position="88"/>
    </location>
</feature>
<proteinExistence type="predicted"/>
<dbReference type="Proteomes" id="UP000654075">
    <property type="component" value="Unassembled WGS sequence"/>
</dbReference>
<name>A0A813G2C1_POLGL</name>
<gene>
    <name evidence="1" type="ORF">PGLA1383_LOCUS36386</name>
</gene>
<comment type="caution">
    <text evidence="1">The sequence shown here is derived from an EMBL/GenBank/DDBJ whole genome shotgun (WGS) entry which is preliminary data.</text>
</comment>
<evidence type="ECO:0000313" key="1">
    <source>
        <dbReference type="EMBL" id="CAE8618788.1"/>
    </source>
</evidence>
<reference evidence="1" key="1">
    <citation type="submission" date="2021-02" db="EMBL/GenBank/DDBJ databases">
        <authorList>
            <person name="Dougan E. K."/>
            <person name="Rhodes N."/>
            <person name="Thang M."/>
            <person name="Chan C."/>
        </authorList>
    </citation>
    <scope>NUCLEOTIDE SEQUENCE</scope>
</reference>
<dbReference type="AlphaFoldDB" id="A0A813G2C1"/>
<keyword evidence="2" id="KW-1185">Reference proteome</keyword>
<evidence type="ECO:0000313" key="2">
    <source>
        <dbReference type="Proteomes" id="UP000654075"/>
    </source>
</evidence>